<gene>
    <name evidence="1" type="ORF">IPP15_21090</name>
</gene>
<reference evidence="1 2" key="1">
    <citation type="submission" date="2020-10" db="EMBL/GenBank/DDBJ databases">
        <title>Connecting structure to function with the recovery of over 1000 high-quality activated sludge metagenome-assembled genomes encoding full-length rRNA genes using long-read sequencing.</title>
        <authorList>
            <person name="Singleton C.M."/>
            <person name="Petriglieri F."/>
            <person name="Kristensen J.M."/>
            <person name="Kirkegaard R.H."/>
            <person name="Michaelsen T.Y."/>
            <person name="Andersen M.H."/>
            <person name="Karst S.M."/>
            <person name="Dueholm M.S."/>
            <person name="Nielsen P.H."/>
            <person name="Albertsen M."/>
        </authorList>
    </citation>
    <scope>NUCLEOTIDE SEQUENCE [LARGE SCALE GENOMIC DNA]</scope>
    <source>
        <strain evidence="1">Ribe_18-Q3-R11-54_MAXAC.273</strain>
    </source>
</reference>
<sequence>MGITGSDILNIDSLGQITEVHGSIQNNASNLMNINGRSNLTEIEGSLGITFSLINHSITLPSLAEVGGNFEITSSATSYLFNSLSSINGNLVIHHYEGNTATFDFNSLTHIGSNITLIGSIFDLNIFLLLTVIHGSFEISLNYSFPSI</sequence>
<dbReference type="SUPFAM" id="SSF52058">
    <property type="entry name" value="L domain-like"/>
    <property type="match status" value="1"/>
</dbReference>
<dbReference type="Proteomes" id="UP000808337">
    <property type="component" value="Unassembled WGS sequence"/>
</dbReference>
<name>A0A9D7SX22_9BACT</name>
<evidence type="ECO:0000313" key="1">
    <source>
        <dbReference type="EMBL" id="MBK9984825.1"/>
    </source>
</evidence>
<comment type="caution">
    <text evidence="1">The sequence shown here is derived from an EMBL/GenBank/DDBJ whole genome shotgun (WGS) entry which is preliminary data.</text>
</comment>
<dbReference type="EMBL" id="JADKGY010000031">
    <property type="protein sequence ID" value="MBK9984825.1"/>
    <property type="molecule type" value="Genomic_DNA"/>
</dbReference>
<protein>
    <submittedName>
        <fullName evidence="1">Uncharacterized protein</fullName>
    </submittedName>
</protein>
<dbReference type="AlphaFoldDB" id="A0A9D7SX22"/>
<accession>A0A9D7SX22</accession>
<organism evidence="1 2">
    <name type="scientific">Candidatus Opimibacter skivensis</name>
    <dbReference type="NCBI Taxonomy" id="2982028"/>
    <lineage>
        <taxon>Bacteria</taxon>
        <taxon>Pseudomonadati</taxon>
        <taxon>Bacteroidota</taxon>
        <taxon>Saprospiria</taxon>
        <taxon>Saprospirales</taxon>
        <taxon>Saprospiraceae</taxon>
        <taxon>Candidatus Opimibacter</taxon>
    </lineage>
</organism>
<evidence type="ECO:0000313" key="2">
    <source>
        <dbReference type="Proteomes" id="UP000808337"/>
    </source>
</evidence>
<proteinExistence type="predicted"/>